<feature type="region of interest" description="Disordered" evidence="1">
    <location>
        <begin position="345"/>
        <end position="378"/>
    </location>
</feature>
<feature type="compositionally biased region" description="Low complexity" evidence="1">
    <location>
        <begin position="345"/>
        <end position="355"/>
    </location>
</feature>
<accession>A0A1Y1VF07</accession>
<feature type="transmembrane region" description="Helical" evidence="2">
    <location>
        <begin position="660"/>
        <end position="678"/>
    </location>
</feature>
<dbReference type="STRING" id="1754191.A0A1Y1VF07"/>
<keyword evidence="2" id="KW-0812">Transmembrane</keyword>
<feature type="compositionally biased region" description="Polar residues" evidence="1">
    <location>
        <begin position="128"/>
        <end position="140"/>
    </location>
</feature>
<feature type="region of interest" description="Disordered" evidence="1">
    <location>
        <begin position="229"/>
        <end position="265"/>
    </location>
</feature>
<organism evidence="3 4">
    <name type="scientific">Piromyces finnis</name>
    <dbReference type="NCBI Taxonomy" id="1754191"/>
    <lineage>
        <taxon>Eukaryota</taxon>
        <taxon>Fungi</taxon>
        <taxon>Fungi incertae sedis</taxon>
        <taxon>Chytridiomycota</taxon>
        <taxon>Chytridiomycota incertae sedis</taxon>
        <taxon>Neocallimastigomycetes</taxon>
        <taxon>Neocallimastigales</taxon>
        <taxon>Neocallimastigaceae</taxon>
        <taxon>Piromyces</taxon>
    </lineage>
</organism>
<dbReference type="OrthoDB" id="2158994at2759"/>
<evidence type="ECO:0000256" key="1">
    <source>
        <dbReference type="SAM" id="MobiDB-lite"/>
    </source>
</evidence>
<keyword evidence="2" id="KW-0472">Membrane</keyword>
<dbReference type="EMBL" id="MCFH01000013">
    <property type="protein sequence ID" value="ORX53315.1"/>
    <property type="molecule type" value="Genomic_DNA"/>
</dbReference>
<protein>
    <submittedName>
        <fullName evidence="3">Uncharacterized protein</fullName>
    </submittedName>
</protein>
<feature type="compositionally biased region" description="Polar residues" evidence="1">
    <location>
        <begin position="229"/>
        <end position="245"/>
    </location>
</feature>
<feature type="compositionally biased region" description="Polar residues" evidence="1">
    <location>
        <begin position="149"/>
        <end position="163"/>
    </location>
</feature>
<feature type="compositionally biased region" description="Polar residues" evidence="1">
    <location>
        <begin position="368"/>
        <end position="378"/>
    </location>
</feature>
<evidence type="ECO:0000313" key="4">
    <source>
        <dbReference type="Proteomes" id="UP000193719"/>
    </source>
</evidence>
<sequence length="682" mass="79099">MITSIIDRETYKRNKVKELMSLETDSDNEWFEENNLITSNKPKTENKSISHENKGGNQPIIDLTKNIDNFDINDSLSLRLDAFQEKINAMLAEGNKMLNQNITRKNVDLPFDTTTTTTTTKRRHRNSQNKSKVVFSSDTHSSSKDNLEKSLNSQNFIENNTSSIKKEENKHIQGSSVESLPENKSDNKKYEKSNKSSTESNRKLDGKNMLQDALSFSKLVLNNQKNNTFELKRSNSPNPTVQLPTQEKVESPKLTNTKKSFSKKGESIDTLLTQSLNDGESILQTNEMELLLIELKELKEKNKQLQHENMNLKIKNSLLTEKQKQQEQQIEKLKQKNSQLQRLLTENNSSSTTPSNYPPSPYTESSNQSTDSDWNNSIILSPTQNNTINKINPTMSPPTNNDIPNVMDSDENDEKANLRKIKNIKDMENRRFSFPQKVYSVDNVETNNNNNNNNNNNLSIHKEQYHRTRSNSNISFYHSLPKNKSLLYANDNKRHSMFADIRGYDKIIENWKQIENKENQNSNSHHQSKAFDEGKVVDNSNIETVKTDRLNQHYPQHYQNNNININNTKSNHKKYSFSSHASNKDKIKRYSYLSDISPLDEMKYDIHQYKDSFHDLDVTNNKKNRVRKISESYANDLLHRDNILKHCSLSPPKFKYSGKLLLLLLLLLLLKIILDFFFKIFF</sequence>
<keyword evidence="2" id="KW-1133">Transmembrane helix</keyword>
<name>A0A1Y1VF07_9FUNG</name>
<dbReference type="AlphaFoldDB" id="A0A1Y1VF07"/>
<reference evidence="3 4" key="1">
    <citation type="submission" date="2016-08" db="EMBL/GenBank/DDBJ databases">
        <title>Genomes of anaerobic fungi encode conserved fungal cellulosomes for biomass hydrolysis.</title>
        <authorList>
            <consortium name="DOE Joint Genome Institute"/>
            <person name="Haitjema C.H."/>
            <person name="Gilmore S.P."/>
            <person name="Henske J.K."/>
            <person name="Solomon K.V."/>
            <person name="De Groot R."/>
            <person name="Kuo A."/>
            <person name="Mondo S.J."/>
            <person name="Salamov A.A."/>
            <person name="Labutti K."/>
            <person name="Zhao Z."/>
            <person name="Chiniquy J."/>
            <person name="Barry K."/>
            <person name="Brewer H.M."/>
            <person name="Purvine S.O."/>
            <person name="Wright A.T."/>
            <person name="Boxma B."/>
            <person name="Van Alen T."/>
            <person name="Hackstein J.H."/>
            <person name="Baker S.E."/>
            <person name="Grigoriev I.V."/>
            <person name="O'Malley M.A."/>
        </authorList>
    </citation>
    <scope>NUCLEOTIDE SEQUENCE [LARGE SCALE GENOMIC DNA]</scope>
    <source>
        <strain evidence="4">finn</strain>
    </source>
</reference>
<evidence type="ECO:0000256" key="2">
    <source>
        <dbReference type="SAM" id="Phobius"/>
    </source>
</evidence>
<feature type="region of interest" description="Disordered" evidence="1">
    <location>
        <begin position="110"/>
        <end position="206"/>
    </location>
</feature>
<comment type="caution">
    <text evidence="3">The sequence shown here is derived from an EMBL/GenBank/DDBJ whole genome shotgun (WGS) entry which is preliminary data.</text>
</comment>
<keyword evidence="4" id="KW-1185">Reference proteome</keyword>
<feature type="compositionally biased region" description="Basic and acidic residues" evidence="1">
    <location>
        <begin position="181"/>
        <end position="206"/>
    </location>
</feature>
<proteinExistence type="predicted"/>
<reference evidence="3 4" key="2">
    <citation type="submission" date="2016-08" db="EMBL/GenBank/DDBJ databases">
        <title>Pervasive Adenine N6-methylation of Active Genes in Fungi.</title>
        <authorList>
            <consortium name="DOE Joint Genome Institute"/>
            <person name="Mondo S.J."/>
            <person name="Dannebaum R.O."/>
            <person name="Kuo R.C."/>
            <person name="Labutti K."/>
            <person name="Haridas S."/>
            <person name="Kuo A."/>
            <person name="Salamov A."/>
            <person name="Ahrendt S.R."/>
            <person name="Lipzen A."/>
            <person name="Sullivan W."/>
            <person name="Andreopoulos W.B."/>
            <person name="Clum A."/>
            <person name="Lindquist E."/>
            <person name="Daum C."/>
            <person name="Ramamoorthy G.K."/>
            <person name="Gryganskyi A."/>
            <person name="Culley D."/>
            <person name="Magnuson J.K."/>
            <person name="James T.Y."/>
            <person name="O'Malley M.A."/>
            <person name="Stajich J.E."/>
            <person name="Spatafora J.W."/>
            <person name="Visel A."/>
            <person name="Grigoriev I.V."/>
        </authorList>
    </citation>
    <scope>NUCLEOTIDE SEQUENCE [LARGE SCALE GENOMIC DNA]</scope>
    <source>
        <strain evidence="4">finn</strain>
    </source>
</reference>
<dbReference type="Proteomes" id="UP000193719">
    <property type="component" value="Unassembled WGS sequence"/>
</dbReference>
<gene>
    <name evidence="3" type="ORF">BCR36DRAFT_24333</name>
</gene>
<evidence type="ECO:0000313" key="3">
    <source>
        <dbReference type="EMBL" id="ORX53315.1"/>
    </source>
</evidence>